<feature type="transmembrane region" description="Helical" evidence="1">
    <location>
        <begin position="197"/>
        <end position="215"/>
    </location>
</feature>
<name>A0A418MIT8_9BACT</name>
<dbReference type="OrthoDB" id="949201at2"/>
<evidence type="ECO:0000313" key="3">
    <source>
        <dbReference type="Proteomes" id="UP000283523"/>
    </source>
</evidence>
<keyword evidence="1" id="KW-0472">Membrane</keyword>
<feature type="transmembrane region" description="Helical" evidence="1">
    <location>
        <begin position="173"/>
        <end position="191"/>
    </location>
</feature>
<feature type="transmembrane region" description="Helical" evidence="1">
    <location>
        <begin position="92"/>
        <end position="109"/>
    </location>
</feature>
<feature type="transmembrane region" description="Helical" evidence="1">
    <location>
        <begin position="41"/>
        <end position="62"/>
    </location>
</feature>
<feature type="transmembrane region" description="Helical" evidence="1">
    <location>
        <begin position="129"/>
        <end position="152"/>
    </location>
</feature>
<reference evidence="2 3" key="1">
    <citation type="submission" date="2018-08" db="EMBL/GenBank/DDBJ databases">
        <title>Fibrisoma montanum sp. nov., isolated from Danxia mountain soil.</title>
        <authorList>
            <person name="Huang Y."/>
        </authorList>
    </citation>
    <scope>NUCLEOTIDE SEQUENCE [LARGE SCALE GENOMIC DNA]</scope>
    <source>
        <strain evidence="2 3">HYT19</strain>
    </source>
</reference>
<keyword evidence="1" id="KW-0812">Transmembrane</keyword>
<keyword evidence="3" id="KW-1185">Reference proteome</keyword>
<accession>A0A418MIT8</accession>
<sequence>MNLTQAQLQAIDYHLRYDNLLTNEELILELTDHYSASLDELLSTGLAFGTALATITAGFGGCNELQKMERQYNRITFRHYDQRWLGFIRESFRWPLSIGPISLFVLAFWTTLEAPKPHSFSLQTLIDTFWGSVGIGTLIGMILGLPLFSFFGSILKHGVHNVPTEISYILSRFLPALLLLYLFAGCLIYLAPHLPAYIYEGSLATCVMLAAVLLYSHRKMYDSLYELTPSR</sequence>
<gene>
    <name evidence="2" type="ORF">DYU11_02880</name>
</gene>
<proteinExistence type="predicted"/>
<evidence type="ECO:0000256" key="1">
    <source>
        <dbReference type="SAM" id="Phobius"/>
    </source>
</evidence>
<protein>
    <submittedName>
        <fullName evidence="2">Uncharacterized protein</fullName>
    </submittedName>
</protein>
<dbReference type="Proteomes" id="UP000283523">
    <property type="component" value="Unassembled WGS sequence"/>
</dbReference>
<dbReference type="RefSeq" id="WP_119666124.1">
    <property type="nucleotide sequence ID" value="NZ_QXED01000001.1"/>
</dbReference>
<keyword evidence="1" id="KW-1133">Transmembrane helix</keyword>
<evidence type="ECO:0000313" key="2">
    <source>
        <dbReference type="EMBL" id="RIV27273.1"/>
    </source>
</evidence>
<dbReference type="AlphaFoldDB" id="A0A418MIT8"/>
<dbReference type="EMBL" id="QXED01000001">
    <property type="protein sequence ID" value="RIV27273.1"/>
    <property type="molecule type" value="Genomic_DNA"/>
</dbReference>
<organism evidence="2 3">
    <name type="scientific">Fibrisoma montanum</name>
    <dbReference type="NCBI Taxonomy" id="2305895"/>
    <lineage>
        <taxon>Bacteria</taxon>
        <taxon>Pseudomonadati</taxon>
        <taxon>Bacteroidota</taxon>
        <taxon>Cytophagia</taxon>
        <taxon>Cytophagales</taxon>
        <taxon>Spirosomataceae</taxon>
        <taxon>Fibrisoma</taxon>
    </lineage>
</organism>
<comment type="caution">
    <text evidence="2">The sequence shown here is derived from an EMBL/GenBank/DDBJ whole genome shotgun (WGS) entry which is preliminary data.</text>
</comment>